<dbReference type="PANTHER" id="PTHR14553:SF1">
    <property type="entry name" value="SIMILAR TO CHROMOSOME 1 OPEN READING FRAME 50"/>
    <property type="match status" value="1"/>
</dbReference>
<evidence type="ECO:0000313" key="3">
    <source>
        <dbReference type="RefSeq" id="XP_030746768.1"/>
    </source>
</evidence>
<evidence type="ECO:0000313" key="2">
    <source>
        <dbReference type="RefSeq" id="XP_030746767.1"/>
    </source>
</evidence>
<evidence type="ECO:0000313" key="1">
    <source>
        <dbReference type="Proteomes" id="UP000504635"/>
    </source>
</evidence>
<dbReference type="InterPro" id="IPR019534">
    <property type="entry name" value="DUF2452"/>
</dbReference>
<accession>A0A6J2X6H7</accession>
<organism evidence="1 2">
    <name type="scientific">Sitophilus oryzae</name>
    <name type="common">Rice weevil</name>
    <name type="synonym">Curculio oryzae</name>
    <dbReference type="NCBI Taxonomy" id="7048"/>
    <lineage>
        <taxon>Eukaryota</taxon>
        <taxon>Metazoa</taxon>
        <taxon>Ecdysozoa</taxon>
        <taxon>Arthropoda</taxon>
        <taxon>Hexapoda</taxon>
        <taxon>Insecta</taxon>
        <taxon>Pterygota</taxon>
        <taxon>Neoptera</taxon>
        <taxon>Endopterygota</taxon>
        <taxon>Coleoptera</taxon>
        <taxon>Polyphaga</taxon>
        <taxon>Cucujiformia</taxon>
        <taxon>Curculionidae</taxon>
        <taxon>Dryophthorinae</taxon>
        <taxon>Sitophilus</taxon>
    </lineage>
</organism>
<gene>
    <name evidence="2 3" type="primary">LOC115875448</name>
</gene>
<protein>
    <submittedName>
        <fullName evidence="2 3">Uncharacterized protein C1orf50 homolog isoform X1</fullName>
    </submittedName>
</protein>
<dbReference type="KEGG" id="soy:115875448"/>
<dbReference type="Proteomes" id="UP000504635">
    <property type="component" value="Unplaced"/>
</dbReference>
<dbReference type="AlphaFoldDB" id="A0A6J2X6H7"/>
<dbReference type="Pfam" id="PF10504">
    <property type="entry name" value="DUF2452"/>
    <property type="match status" value="1"/>
</dbReference>
<dbReference type="GeneID" id="115875448"/>
<name>A0A6J2X6H7_SITOR</name>
<keyword evidence="1" id="KW-1185">Reference proteome</keyword>
<dbReference type="RefSeq" id="XP_030746767.1">
    <property type="nucleotide sequence ID" value="XM_030890907.1"/>
</dbReference>
<dbReference type="RefSeq" id="XP_030746768.1">
    <property type="nucleotide sequence ID" value="XM_030890908.1"/>
</dbReference>
<dbReference type="PANTHER" id="PTHR14553">
    <property type="entry name" value="UNCHARACTERIZED PROTEIN C1ORF50"/>
    <property type="match status" value="1"/>
</dbReference>
<reference evidence="2 3" key="1">
    <citation type="submission" date="2025-04" db="UniProtKB">
        <authorList>
            <consortium name="RefSeq"/>
        </authorList>
    </citation>
    <scope>IDENTIFICATION</scope>
    <source>
        <tissue evidence="2 3">Gonads</tissue>
    </source>
</reference>
<dbReference type="OrthoDB" id="9995764at2759"/>
<sequence>MKRNFNNTISSEDDIIIEHTQHINKKICEEKTLSEPVELMDCSDKPGTSADDTTFFKSLHTEGQATLVERNPNPAGYNLVNANYVGKKNLGILSELEQCFENAIEFTQANVRNRIDMIGQQMKYLQNSLCDVIHKAKQDSELHTAACNFVKKPGNMYHLYERPTGQKYFSMLSPAEWNGNPPHLFLGSWFLEADQSWTSSEVMHSRYPGIAFLKEMYMGKKSIQ</sequence>
<proteinExistence type="predicted"/>